<feature type="domain" description="Amidase" evidence="7">
    <location>
        <begin position="63"/>
        <end position="354"/>
    </location>
</feature>
<dbReference type="InterPro" id="IPR036928">
    <property type="entry name" value="AS_sf"/>
</dbReference>
<dbReference type="EC" id="3.5.1.4" evidence="3"/>
<dbReference type="EMBL" id="JANAWD010000484">
    <property type="protein sequence ID" value="KAJ3478796.1"/>
    <property type="molecule type" value="Genomic_DNA"/>
</dbReference>
<dbReference type="InterPro" id="IPR020556">
    <property type="entry name" value="Amidase_CS"/>
</dbReference>
<feature type="binding site" evidence="6">
    <location>
        <position position="160"/>
    </location>
    <ligand>
        <name>substrate</name>
    </ligand>
</feature>
<evidence type="ECO:0000256" key="4">
    <source>
        <dbReference type="ARBA" id="ARBA00022801"/>
    </source>
</evidence>
<evidence type="ECO:0000256" key="6">
    <source>
        <dbReference type="PIRSR" id="PIRSR001221-2"/>
    </source>
</evidence>
<evidence type="ECO:0000256" key="1">
    <source>
        <dbReference type="ARBA" id="ARBA00001311"/>
    </source>
</evidence>
<evidence type="ECO:0000313" key="8">
    <source>
        <dbReference type="EMBL" id="KAJ3478796.1"/>
    </source>
</evidence>
<evidence type="ECO:0000313" key="9">
    <source>
        <dbReference type="Proteomes" id="UP001212997"/>
    </source>
</evidence>
<dbReference type="Gene3D" id="3.90.1300.10">
    <property type="entry name" value="Amidase signature (AS) domain"/>
    <property type="match status" value="1"/>
</dbReference>
<comment type="catalytic activity">
    <reaction evidence="1">
        <text>a monocarboxylic acid amide + H2O = a monocarboxylate + NH4(+)</text>
        <dbReference type="Rhea" id="RHEA:12020"/>
        <dbReference type="ChEBI" id="CHEBI:15377"/>
        <dbReference type="ChEBI" id="CHEBI:28938"/>
        <dbReference type="ChEBI" id="CHEBI:35757"/>
        <dbReference type="ChEBI" id="CHEBI:83628"/>
        <dbReference type="EC" id="3.5.1.4"/>
    </reaction>
</comment>
<accession>A0AAD5UX07</accession>
<dbReference type="PANTHER" id="PTHR46072">
    <property type="entry name" value="AMIDASE-RELATED-RELATED"/>
    <property type="match status" value="1"/>
</dbReference>
<protein>
    <recommendedName>
        <fullName evidence="3">amidase</fullName>
        <ecNumber evidence="3">3.5.1.4</ecNumber>
    </recommendedName>
</protein>
<feature type="active site" description="Acyl-ester intermediate" evidence="5">
    <location>
        <position position="210"/>
    </location>
</feature>
<dbReference type="PIRSF" id="PIRSF001221">
    <property type="entry name" value="Amidase_fungi"/>
    <property type="match status" value="1"/>
</dbReference>
<dbReference type="InterPro" id="IPR023631">
    <property type="entry name" value="Amidase_dom"/>
</dbReference>
<feature type="active site" description="Charge relay system" evidence="5">
    <location>
        <position position="111"/>
    </location>
</feature>
<dbReference type="SUPFAM" id="SSF75304">
    <property type="entry name" value="Amidase signature (AS) enzymes"/>
    <property type="match status" value="1"/>
</dbReference>
<dbReference type="Proteomes" id="UP001212997">
    <property type="component" value="Unassembled WGS sequence"/>
</dbReference>
<proteinExistence type="inferred from homology"/>
<organism evidence="8 9">
    <name type="scientific">Meripilus lineatus</name>
    <dbReference type="NCBI Taxonomy" id="2056292"/>
    <lineage>
        <taxon>Eukaryota</taxon>
        <taxon>Fungi</taxon>
        <taxon>Dikarya</taxon>
        <taxon>Basidiomycota</taxon>
        <taxon>Agaricomycotina</taxon>
        <taxon>Agaricomycetes</taxon>
        <taxon>Polyporales</taxon>
        <taxon>Meripilaceae</taxon>
        <taxon>Meripilus</taxon>
    </lineage>
</organism>
<feature type="binding site" evidence="6">
    <location>
        <begin position="207"/>
        <end position="210"/>
    </location>
    <ligand>
        <name>substrate</name>
    </ligand>
</feature>
<reference evidence="8" key="1">
    <citation type="submission" date="2022-07" db="EMBL/GenBank/DDBJ databases">
        <title>Genome Sequence of Physisporinus lineatus.</title>
        <authorList>
            <person name="Buettner E."/>
        </authorList>
    </citation>
    <scope>NUCLEOTIDE SEQUENCE</scope>
    <source>
        <strain evidence="8">VT162</strain>
    </source>
</reference>
<evidence type="ECO:0000259" key="7">
    <source>
        <dbReference type="Pfam" id="PF01425"/>
    </source>
</evidence>
<feature type="active site" description="Charge relay system" evidence="5">
    <location>
        <position position="186"/>
    </location>
</feature>
<evidence type="ECO:0000256" key="5">
    <source>
        <dbReference type="PIRSR" id="PIRSR001221-1"/>
    </source>
</evidence>
<dbReference type="PROSITE" id="PS00571">
    <property type="entry name" value="AMIDASES"/>
    <property type="match status" value="1"/>
</dbReference>
<feature type="domain" description="Amidase" evidence="7">
    <location>
        <begin position="438"/>
        <end position="555"/>
    </location>
</feature>
<evidence type="ECO:0000256" key="3">
    <source>
        <dbReference type="ARBA" id="ARBA00012922"/>
    </source>
</evidence>
<comment type="similarity">
    <text evidence="2">Belongs to the amidase family.</text>
</comment>
<evidence type="ECO:0000256" key="2">
    <source>
        <dbReference type="ARBA" id="ARBA00009199"/>
    </source>
</evidence>
<feature type="binding site" evidence="6">
    <location>
        <position position="186"/>
    </location>
    <ligand>
        <name>substrate</name>
    </ligand>
</feature>
<sequence length="583" mass="64342">MISLPYLTHYRACAAKQKEREDRIKGVPDTFRTPIIQLGREILAQSVSQIVAQVQAGTLDPKDVLAAYTKKSIQAHAVTNCLTEVMIPEAIEWAVNCNKAGPLAGMPVSLKDTTGVAGFDACIGYSAWVGKPILKDSKLVQLLKDAGAVPFVKTNIPITLLSFESNNDVFGRCTNPHGKNYSPGGSSGGEGALLAYGGSRIGIGTDVAGSVRCPSHYCGTYTVKASMHRFPKTGNGTSIPGQIGVPATYSPMTRTLEDLETFWRAIVIMKPWTYDHSCVPIPWREIDLSASKLRFGVLWDDGVVTPSPACRRALQEVVSALEGEGHEVVPIDPPSPYEALKIGSQLLLADAGQDYILWAFPSSKYSQQFVLSSAPGKIVSRPIRTGEWNDPGMVEAFRMLRVPMFIRKFYAWYLRRIRGDEIYAGLVETFHEKTLVQYYDLIAQREGYREKWFDFIKEENLDFILTVPNALPAVPHDGMKEGFKSCGYTFLFNVLDYSAGVLPVTHVDRNLDNLSDFKPRNMVEAGTYRMYDADAMHGLPVGVQVVGKRLEEEKVIAGMRVVEAALAKKGKQYSLLDVDDPLD</sequence>
<dbReference type="Pfam" id="PF01425">
    <property type="entry name" value="Amidase"/>
    <property type="match status" value="2"/>
</dbReference>
<name>A0AAD5UX07_9APHY</name>
<keyword evidence="9" id="KW-1185">Reference proteome</keyword>
<gene>
    <name evidence="8" type="ORF">NLI96_g9508</name>
</gene>
<dbReference type="AlphaFoldDB" id="A0AAD5UX07"/>
<dbReference type="GO" id="GO:0004040">
    <property type="term" value="F:amidase activity"/>
    <property type="evidence" value="ECO:0007669"/>
    <property type="project" value="UniProtKB-EC"/>
</dbReference>
<dbReference type="PANTHER" id="PTHR46072:SF10">
    <property type="entry name" value="ACETAMIDASE"/>
    <property type="match status" value="1"/>
</dbReference>
<comment type="caution">
    <text evidence="8">The sequence shown here is derived from an EMBL/GenBank/DDBJ whole genome shotgun (WGS) entry which is preliminary data.</text>
</comment>
<keyword evidence="4" id="KW-0378">Hydrolase</keyword>
<dbReference type="FunFam" id="3.90.1300.10:FF:000003">
    <property type="entry name" value="Amidase signature enzyme"/>
    <property type="match status" value="1"/>
</dbReference>